<gene>
    <name evidence="1" type="ORF">RPERSI_LOCUS11276</name>
</gene>
<keyword evidence="2" id="KW-1185">Reference proteome</keyword>
<protein>
    <submittedName>
        <fullName evidence="1">12874_t:CDS:1</fullName>
    </submittedName>
</protein>
<feature type="non-terminal residue" evidence="1">
    <location>
        <position position="1"/>
    </location>
</feature>
<comment type="caution">
    <text evidence="1">The sequence shown here is derived from an EMBL/GenBank/DDBJ whole genome shotgun (WGS) entry which is preliminary data.</text>
</comment>
<dbReference type="EMBL" id="CAJVQC010023066">
    <property type="protein sequence ID" value="CAG8720726.1"/>
    <property type="molecule type" value="Genomic_DNA"/>
</dbReference>
<dbReference type="Proteomes" id="UP000789920">
    <property type="component" value="Unassembled WGS sequence"/>
</dbReference>
<organism evidence="1 2">
    <name type="scientific">Racocetra persica</name>
    <dbReference type="NCBI Taxonomy" id="160502"/>
    <lineage>
        <taxon>Eukaryota</taxon>
        <taxon>Fungi</taxon>
        <taxon>Fungi incertae sedis</taxon>
        <taxon>Mucoromycota</taxon>
        <taxon>Glomeromycotina</taxon>
        <taxon>Glomeromycetes</taxon>
        <taxon>Diversisporales</taxon>
        <taxon>Gigasporaceae</taxon>
        <taxon>Racocetra</taxon>
    </lineage>
</organism>
<accession>A0ACA9PRZ9</accession>
<name>A0ACA9PRZ9_9GLOM</name>
<feature type="non-terminal residue" evidence="1">
    <location>
        <position position="107"/>
    </location>
</feature>
<sequence>THSEIYSLAKEFNQLKTSYQTSNDYKLEFKKKLETEESPSENVELSNIQDNKKIKDNEEIQQFDNQIITPLQIKTFQRIFAQHPIKENNEEPEVNEPLTTLLDQQEK</sequence>
<proteinExistence type="predicted"/>
<evidence type="ECO:0000313" key="1">
    <source>
        <dbReference type="EMBL" id="CAG8720726.1"/>
    </source>
</evidence>
<reference evidence="1" key="1">
    <citation type="submission" date="2021-06" db="EMBL/GenBank/DDBJ databases">
        <authorList>
            <person name="Kallberg Y."/>
            <person name="Tangrot J."/>
            <person name="Rosling A."/>
        </authorList>
    </citation>
    <scope>NUCLEOTIDE SEQUENCE</scope>
    <source>
        <strain evidence="1">MA461A</strain>
    </source>
</reference>
<evidence type="ECO:0000313" key="2">
    <source>
        <dbReference type="Proteomes" id="UP000789920"/>
    </source>
</evidence>